<keyword evidence="5 6" id="KW-0472">Membrane</keyword>
<dbReference type="OrthoDB" id="281155at2"/>
<dbReference type="Proteomes" id="UP000280296">
    <property type="component" value="Unassembled WGS sequence"/>
</dbReference>
<evidence type="ECO:0000256" key="2">
    <source>
        <dbReference type="ARBA" id="ARBA00022475"/>
    </source>
</evidence>
<dbReference type="InterPro" id="IPR050833">
    <property type="entry name" value="Poly_Biosynth_Transport"/>
</dbReference>
<feature type="transmembrane region" description="Helical" evidence="6">
    <location>
        <begin position="155"/>
        <end position="180"/>
    </location>
</feature>
<keyword evidence="4 6" id="KW-1133">Transmembrane helix</keyword>
<name>A0A432MKH9_9BACT</name>
<dbReference type="EMBL" id="RYZH01000019">
    <property type="protein sequence ID" value="RUL87635.1"/>
    <property type="molecule type" value="Genomic_DNA"/>
</dbReference>
<feature type="transmembrane region" description="Helical" evidence="6">
    <location>
        <begin position="99"/>
        <end position="119"/>
    </location>
</feature>
<evidence type="ECO:0000256" key="4">
    <source>
        <dbReference type="ARBA" id="ARBA00022989"/>
    </source>
</evidence>
<evidence type="ECO:0000256" key="1">
    <source>
        <dbReference type="ARBA" id="ARBA00004651"/>
    </source>
</evidence>
<accession>A0A432MKH9</accession>
<feature type="transmembrane region" description="Helical" evidence="6">
    <location>
        <begin position="340"/>
        <end position="359"/>
    </location>
</feature>
<keyword evidence="8" id="KW-1185">Reference proteome</keyword>
<proteinExistence type="predicted"/>
<feature type="transmembrane region" description="Helical" evidence="6">
    <location>
        <begin position="201"/>
        <end position="220"/>
    </location>
</feature>
<evidence type="ECO:0000313" key="8">
    <source>
        <dbReference type="Proteomes" id="UP000280296"/>
    </source>
</evidence>
<reference evidence="7 8" key="1">
    <citation type="submission" date="2018-12" db="EMBL/GenBank/DDBJ databases">
        <authorList>
            <person name="Toschakov S.V."/>
        </authorList>
    </citation>
    <scope>NUCLEOTIDE SEQUENCE [LARGE SCALE GENOMIC DNA]</scope>
    <source>
        <strain evidence="7 8">GM2012</strain>
    </source>
</reference>
<evidence type="ECO:0000256" key="3">
    <source>
        <dbReference type="ARBA" id="ARBA00022692"/>
    </source>
</evidence>
<sequence length="409" mass="41651">MLTFKLAALAFGVEGFGAYAVARRAISILAFPMMLGLSVSLPRCVASLPAGKGGGKGGVFLLAAWLIAVPGMAALTLGAATRPGAMAVLMFGRGGHEELVWPTVAAVLGLCGHTIVYGFEMGRMRLGAAGTLWLVNLAAVPPAAVALSGGEVPRALLGLGIGWSVASAVAGLSLAAGLRIGTPRAWGAALRELVRFGVPRMPGDLAMFGLFAVPTILVAHRSGLEPAGLVSFGLSLVQMIGSVFTAAGMLLLPIVSRLRADGRIGEARRLVDRSLMASLAAGVLIVLAAEASLATVITMLLDEGFTPAAGLARRLLPAAVPFVAYIVLRGPIDALDVWPHNAVNLGLALAVTSAVMIFGSGPMEAATASLAGFSVLGLASIWSVRRCLAKAERVSRAERKVAGALAASP</sequence>
<gene>
    <name evidence="7" type="ORF">TsocGM_11535</name>
</gene>
<feature type="transmembrane region" description="Helical" evidence="6">
    <location>
        <begin position="275"/>
        <end position="299"/>
    </location>
</feature>
<feature type="transmembrane region" description="Helical" evidence="6">
    <location>
        <begin position="131"/>
        <end position="149"/>
    </location>
</feature>
<organism evidence="7 8">
    <name type="scientific">Tautonia sociabilis</name>
    <dbReference type="NCBI Taxonomy" id="2080755"/>
    <lineage>
        <taxon>Bacteria</taxon>
        <taxon>Pseudomonadati</taxon>
        <taxon>Planctomycetota</taxon>
        <taxon>Planctomycetia</taxon>
        <taxon>Isosphaerales</taxon>
        <taxon>Isosphaeraceae</taxon>
        <taxon>Tautonia</taxon>
    </lineage>
</organism>
<evidence type="ECO:0000313" key="7">
    <source>
        <dbReference type="EMBL" id="RUL87635.1"/>
    </source>
</evidence>
<protein>
    <recommendedName>
        <fullName evidence="9">Lipopolysaccharide biosynthesis protein</fullName>
    </recommendedName>
</protein>
<dbReference type="PANTHER" id="PTHR30250:SF11">
    <property type="entry name" value="O-ANTIGEN TRANSPORTER-RELATED"/>
    <property type="match status" value="1"/>
</dbReference>
<dbReference type="PANTHER" id="PTHR30250">
    <property type="entry name" value="PST FAMILY PREDICTED COLANIC ACID TRANSPORTER"/>
    <property type="match status" value="1"/>
</dbReference>
<dbReference type="GO" id="GO:0005886">
    <property type="term" value="C:plasma membrane"/>
    <property type="evidence" value="ECO:0007669"/>
    <property type="project" value="UniProtKB-SubCell"/>
</dbReference>
<evidence type="ECO:0008006" key="9">
    <source>
        <dbReference type="Google" id="ProtNLM"/>
    </source>
</evidence>
<dbReference type="AlphaFoldDB" id="A0A432MKH9"/>
<keyword evidence="2" id="KW-1003">Cell membrane</keyword>
<feature type="transmembrane region" description="Helical" evidence="6">
    <location>
        <begin position="25"/>
        <end position="46"/>
    </location>
</feature>
<feature type="transmembrane region" description="Helical" evidence="6">
    <location>
        <begin position="58"/>
        <end position="79"/>
    </location>
</feature>
<feature type="transmembrane region" description="Helical" evidence="6">
    <location>
        <begin position="311"/>
        <end position="328"/>
    </location>
</feature>
<evidence type="ECO:0000256" key="5">
    <source>
        <dbReference type="ARBA" id="ARBA00023136"/>
    </source>
</evidence>
<evidence type="ECO:0000256" key="6">
    <source>
        <dbReference type="SAM" id="Phobius"/>
    </source>
</evidence>
<comment type="subcellular location">
    <subcellularLocation>
        <location evidence="1">Cell membrane</location>
        <topology evidence="1">Multi-pass membrane protein</topology>
    </subcellularLocation>
</comment>
<comment type="caution">
    <text evidence="7">The sequence shown here is derived from an EMBL/GenBank/DDBJ whole genome shotgun (WGS) entry which is preliminary data.</text>
</comment>
<keyword evidence="3 6" id="KW-0812">Transmembrane</keyword>
<reference evidence="7 8" key="2">
    <citation type="submission" date="2019-01" db="EMBL/GenBank/DDBJ databases">
        <title>Tautonia sociabilis, a novel thermotolerant planctomycete of Isosphaeraceae family, isolated from a 4000 m deep subterranean habitat.</title>
        <authorList>
            <person name="Kovaleva O.L."/>
            <person name="Elcheninov A.G."/>
            <person name="Van Heerden E."/>
            <person name="Toshchakov S.V."/>
            <person name="Novikov A."/>
            <person name="Bonch-Osmolovskaya E.A."/>
            <person name="Kublanov I.V."/>
        </authorList>
    </citation>
    <scope>NUCLEOTIDE SEQUENCE [LARGE SCALE GENOMIC DNA]</scope>
    <source>
        <strain evidence="7 8">GM2012</strain>
    </source>
</reference>
<feature type="transmembrane region" description="Helical" evidence="6">
    <location>
        <begin position="365"/>
        <end position="384"/>
    </location>
</feature>
<feature type="transmembrane region" description="Helical" evidence="6">
    <location>
        <begin position="232"/>
        <end position="255"/>
    </location>
</feature>